<keyword evidence="1" id="KW-1133">Transmembrane helix</keyword>
<dbReference type="GO" id="GO:0005886">
    <property type="term" value="C:plasma membrane"/>
    <property type="evidence" value="ECO:0007669"/>
    <property type="project" value="TreeGrafter"/>
</dbReference>
<proteinExistence type="predicted"/>
<protein>
    <recommendedName>
        <fullName evidence="4">Lysine exporter LysO family protein</fullName>
    </recommendedName>
</protein>
<gene>
    <name evidence="2" type="ORF">A3K92_05835</name>
</gene>
<keyword evidence="1" id="KW-0472">Membrane</keyword>
<dbReference type="Pfam" id="PF03956">
    <property type="entry name" value="Lys_export"/>
    <property type="match status" value="1"/>
</dbReference>
<reference evidence="2 3" key="1">
    <citation type="submission" date="2016-03" db="EMBL/GenBank/DDBJ databases">
        <title>Complete genome sequence of Thermococcus gorgonarius.</title>
        <authorList>
            <person name="Oger P.M."/>
        </authorList>
    </citation>
    <scope>NUCLEOTIDE SEQUENCE [LARGE SCALE GENOMIC DNA]</scope>
    <source>
        <strain evidence="2 3">W-12</strain>
    </source>
</reference>
<accession>A0A2Z2M6Y2</accession>
<evidence type="ECO:0000256" key="1">
    <source>
        <dbReference type="SAM" id="Phobius"/>
    </source>
</evidence>
<feature type="transmembrane region" description="Helical" evidence="1">
    <location>
        <begin position="29"/>
        <end position="47"/>
    </location>
</feature>
<dbReference type="KEGG" id="tgg:A3K92_05835"/>
<dbReference type="EMBL" id="CP014855">
    <property type="protein sequence ID" value="ASJ01033.1"/>
    <property type="molecule type" value="Genomic_DNA"/>
</dbReference>
<dbReference type="PANTHER" id="PTHR35804">
    <property type="entry name" value="LYSINE EXPORTER LYSO"/>
    <property type="match status" value="1"/>
</dbReference>
<dbReference type="Proteomes" id="UP000250134">
    <property type="component" value="Chromosome"/>
</dbReference>
<dbReference type="RefSeq" id="WP_088885372.1">
    <property type="nucleotide sequence ID" value="NZ_CP014855.1"/>
</dbReference>
<dbReference type="AlphaFoldDB" id="A0A2Z2M6Y2"/>
<dbReference type="PANTHER" id="PTHR35804:SF1">
    <property type="entry name" value="LYSINE EXPORTER LYSO"/>
    <property type="match status" value="1"/>
</dbReference>
<feature type="transmembrane region" description="Helical" evidence="1">
    <location>
        <begin position="102"/>
        <end position="124"/>
    </location>
</feature>
<dbReference type="InterPro" id="IPR005642">
    <property type="entry name" value="LysO"/>
</dbReference>
<dbReference type="GeneID" id="33332052"/>
<organism evidence="2 3">
    <name type="scientific">Thermococcus gorgonarius</name>
    <dbReference type="NCBI Taxonomy" id="71997"/>
    <lineage>
        <taxon>Archaea</taxon>
        <taxon>Methanobacteriati</taxon>
        <taxon>Methanobacteriota</taxon>
        <taxon>Thermococci</taxon>
        <taxon>Thermococcales</taxon>
        <taxon>Thermococcaceae</taxon>
        <taxon>Thermococcus</taxon>
    </lineage>
</organism>
<dbReference type="GO" id="GO:0015661">
    <property type="term" value="F:L-lysine efflux transmembrane transporter activity"/>
    <property type="evidence" value="ECO:0007669"/>
    <property type="project" value="InterPro"/>
</dbReference>
<name>A0A2Z2M6Y2_THEGO</name>
<feature type="transmembrane region" description="Helical" evidence="1">
    <location>
        <begin position="171"/>
        <end position="192"/>
    </location>
</feature>
<keyword evidence="1" id="KW-0812">Transmembrane</keyword>
<dbReference type="OrthoDB" id="21422at2157"/>
<evidence type="ECO:0000313" key="3">
    <source>
        <dbReference type="Proteomes" id="UP000250134"/>
    </source>
</evidence>
<keyword evidence="3" id="KW-1185">Reference proteome</keyword>
<evidence type="ECO:0008006" key="4">
    <source>
        <dbReference type="Google" id="ProtNLM"/>
    </source>
</evidence>
<sequence>MSRFSALVLTSLTLGFITGRILSPDLGALYEWVLYALIFLIGLDLGMEFDFNALRKSGRLGLSLAVTTILGSIAGALLGGLLLDIPIRYASAIGAGCGWYSITGPIIAQYSAIYGTLGFLANLLREILTVTLYPFLVRWIPPEVGLTIGGATTMDTTLGVIAKTGGKEVSLVAFIHGFVITMLVPFLLPLILGGG</sequence>
<feature type="transmembrane region" description="Helical" evidence="1">
    <location>
        <begin position="59"/>
        <end position="82"/>
    </location>
</feature>
<evidence type="ECO:0000313" key="2">
    <source>
        <dbReference type="EMBL" id="ASJ01033.1"/>
    </source>
</evidence>